<feature type="transmembrane region" description="Helical" evidence="1">
    <location>
        <begin position="60"/>
        <end position="78"/>
    </location>
</feature>
<evidence type="ECO:0008006" key="4">
    <source>
        <dbReference type="Google" id="ProtNLM"/>
    </source>
</evidence>
<reference evidence="2" key="1">
    <citation type="journal article" date="2014" name="Int. J. Syst. Evol. Microbiol.">
        <title>Complete genome sequence of Corynebacterium casei LMG S-19264T (=DSM 44701T), isolated from a smear-ripened cheese.</title>
        <authorList>
            <consortium name="US DOE Joint Genome Institute (JGI-PGF)"/>
            <person name="Walter F."/>
            <person name="Albersmeier A."/>
            <person name="Kalinowski J."/>
            <person name="Ruckert C."/>
        </authorList>
    </citation>
    <scope>NUCLEOTIDE SEQUENCE</scope>
    <source>
        <strain evidence="2">JCM 15325</strain>
    </source>
</reference>
<name>A0A917W1E9_9BACL</name>
<evidence type="ECO:0000256" key="1">
    <source>
        <dbReference type="SAM" id="Phobius"/>
    </source>
</evidence>
<dbReference type="AlphaFoldDB" id="A0A917W1E9"/>
<feature type="transmembrane region" description="Helical" evidence="1">
    <location>
        <begin position="6"/>
        <end position="23"/>
    </location>
</feature>
<dbReference type="InterPro" id="IPR058247">
    <property type="entry name" value="DUF1453"/>
</dbReference>
<feature type="transmembrane region" description="Helical" evidence="1">
    <location>
        <begin position="35"/>
        <end position="54"/>
    </location>
</feature>
<evidence type="ECO:0000313" key="3">
    <source>
        <dbReference type="Proteomes" id="UP000654670"/>
    </source>
</evidence>
<proteinExistence type="predicted"/>
<dbReference type="Pfam" id="PF07301">
    <property type="entry name" value="DUF1453"/>
    <property type="match status" value="1"/>
</dbReference>
<reference evidence="2" key="2">
    <citation type="submission" date="2020-09" db="EMBL/GenBank/DDBJ databases">
        <authorList>
            <person name="Sun Q."/>
            <person name="Ohkuma M."/>
        </authorList>
    </citation>
    <scope>NUCLEOTIDE SEQUENCE</scope>
    <source>
        <strain evidence="2">JCM 15325</strain>
    </source>
</reference>
<keyword evidence="1" id="KW-0812">Transmembrane</keyword>
<organism evidence="2 3">
    <name type="scientific">Sporolactobacillus putidus</name>
    <dbReference type="NCBI Taxonomy" id="492735"/>
    <lineage>
        <taxon>Bacteria</taxon>
        <taxon>Bacillati</taxon>
        <taxon>Bacillota</taxon>
        <taxon>Bacilli</taxon>
        <taxon>Bacillales</taxon>
        <taxon>Sporolactobacillaceae</taxon>
        <taxon>Sporolactobacillus</taxon>
    </lineage>
</organism>
<evidence type="ECO:0000313" key="2">
    <source>
        <dbReference type="EMBL" id="GGL49686.1"/>
    </source>
</evidence>
<dbReference type="EMBL" id="BMOK01000004">
    <property type="protein sequence ID" value="GGL49686.1"/>
    <property type="molecule type" value="Genomic_DNA"/>
</dbReference>
<accession>A0A917W1E9</accession>
<comment type="caution">
    <text evidence="2">The sequence shown here is derived from an EMBL/GenBank/DDBJ whole genome shotgun (WGS) entry which is preliminary data.</text>
</comment>
<keyword evidence="1" id="KW-0472">Membrane</keyword>
<keyword evidence="3" id="KW-1185">Reference proteome</keyword>
<sequence>MHQYGWIVLIALILFTIFRRVRRNIGWQVLLRKRLITRTVIFIIIGLIFLASGAVHPISLISDVIGLCIGVGLAYYSSAITRFERRDHHWYYLPNIWIGSIVSVIFLGRLLYRFIGLYSGGPLNSPQAQQSGSLQNMNAAIGNSWTAGLLLIMFAYYVVYYLILLRKQKQLLQSPEKTDF</sequence>
<dbReference type="RefSeq" id="WP_188802205.1">
    <property type="nucleotide sequence ID" value="NZ_BMOK01000004.1"/>
</dbReference>
<protein>
    <recommendedName>
        <fullName evidence="4">DUF1453 domain-containing protein</fullName>
    </recommendedName>
</protein>
<keyword evidence="1" id="KW-1133">Transmembrane helix</keyword>
<dbReference type="Proteomes" id="UP000654670">
    <property type="component" value="Unassembled WGS sequence"/>
</dbReference>
<feature type="transmembrane region" description="Helical" evidence="1">
    <location>
        <begin position="145"/>
        <end position="164"/>
    </location>
</feature>
<gene>
    <name evidence="2" type="ORF">GCM10007968_12250</name>
</gene>
<feature type="transmembrane region" description="Helical" evidence="1">
    <location>
        <begin position="90"/>
        <end position="112"/>
    </location>
</feature>